<proteinExistence type="predicted"/>
<sequence length="85" mass="9031">MSSHLDVPVEEDVLSDVVPSNIVSRQESEGVESEYDEGAADEMEVDELQSEGGEKVSAYSCMPASTCPAARANTTATALSFFKPT</sequence>
<evidence type="ECO:0000313" key="2">
    <source>
        <dbReference type="EMBL" id="OSD01136.1"/>
    </source>
</evidence>
<evidence type="ECO:0000313" key="3">
    <source>
        <dbReference type="Proteomes" id="UP000193067"/>
    </source>
</evidence>
<protein>
    <submittedName>
        <fullName evidence="2">Uncharacterized protein</fullName>
    </submittedName>
</protein>
<dbReference type="STRING" id="1353009.A0A1Y2IIY5"/>
<gene>
    <name evidence="2" type="ORF">PYCCODRAFT_548365</name>
</gene>
<name>A0A1Y2IIY5_TRAC3</name>
<dbReference type="OrthoDB" id="3266558at2759"/>
<dbReference type="Proteomes" id="UP000193067">
    <property type="component" value="Unassembled WGS sequence"/>
</dbReference>
<keyword evidence="3" id="KW-1185">Reference proteome</keyword>
<reference evidence="2 3" key="1">
    <citation type="journal article" date="2015" name="Biotechnol. Biofuels">
        <title>Enhanced degradation of softwood versus hardwood by the white-rot fungus Pycnoporus coccineus.</title>
        <authorList>
            <person name="Couturier M."/>
            <person name="Navarro D."/>
            <person name="Chevret D."/>
            <person name="Henrissat B."/>
            <person name="Piumi F."/>
            <person name="Ruiz-Duenas F.J."/>
            <person name="Martinez A.T."/>
            <person name="Grigoriev I.V."/>
            <person name="Riley R."/>
            <person name="Lipzen A."/>
            <person name="Berrin J.G."/>
            <person name="Master E.R."/>
            <person name="Rosso M.N."/>
        </authorList>
    </citation>
    <scope>NUCLEOTIDE SEQUENCE [LARGE SCALE GENOMIC DNA]</scope>
    <source>
        <strain evidence="2 3">BRFM310</strain>
    </source>
</reference>
<accession>A0A1Y2IIY5</accession>
<dbReference type="EMBL" id="KZ084113">
    <property type="protein sequence ID" value="OSD01136.1"/>
    <property type="molecule type" value="Genomic_DNA"/>
</dbReference>
<feature type="region of interest" description="Disordered" evidence="1">
    <location>
        <begin position="18"/>
        <end position="51"/>
    </location>
</feature>
<feature type="compositionally biased region" description="Acidic residues" evidence="1">
    <location>
        <begin position="29"/>
        <end position="49"/>
    </location>
</feature>
<dbReference type="AlphaFoldDB" id="A0A1Y2IIY5"/>
<evidence type="ECO:0000256" key="1">
    <source>
        <dbReference type="SAM" id="MobiDB-lite"/>
    </source>
</evidence>
<organism evidence="2 3">
    <name type="scientific">Trametes coccinea (strain BRFM310)</name>
    <name type="common">Pycnoporus coccineus</name>
    <dbReference type="NCBI Taxonomy" id="1353009"/>
    <lineage>
        <taxon>Eukaryota</taxon>
        <taxon>Fungi</taxon>
        <taxon>Dikarya</taxon>
        <taxon>Basidiomycota</taxon>
        <taxon>Agaricomycotina</taxon>
        <taxon>Agaricomycetes</taxon>
        <taxon>Polyporales</taxon>
        <taxon>Polyporaceae</taxon>
        <taxon>Trametes</taxon>
    </lineage>
</organism>